<feature type="transmembrane region" description="Helical" evidence="7">
    <location>
        <begin position="67"/>
        <end position="93"/>
    </location>
</feature>
<dbReference type="PANTHER" id="PTHR30252:SF4">
    <property type="entry name" value="CARBON STARVATION"/>
    <property type="match status" value="1"/>
</dbReference>
<evidence type="ECO:0000256" key="2">
    <source>
        <dbReference type="ARBA" id="ARBA00007755"/>
    </source>
</evidence>
<feature type="transmembrane region" description="Helical" evidence="7">
    <location>
        <begin position="367"/>
        <end position="386"/>
    </location>
</feature>
<evidence type="ECO:0000256" key="6">
    <source>
        <dbReference type="ARBA" id="ARBA00023136"/>
    </source>
</evidence>
<sequence>MITFILSIALLIVAYFTYGKFVERFFGASSKIATPVKRLADGVDYHELKPWRIFVIQFLNIAGLGPIFGAIMGAAYGPMAYLWIVIGCIFMGATHDYFSGMLSVRNDGMSLPDIVGKYLGNGVRKFMTLFTGFLLLAVGVSFVNGPAELLANLTHMSMTPWLYIIFLYYILATLLPIDKIIGKIYPFMGAALLFMAVAVGGYLLYGGFAGTLSLPELRFDNMRNLHDNPTENILFPMLFVVISCGAISGFHATQSPLMARCMTDEKYGRPIFYGAMICEGIVAMIWATAAMTYFGGPEGLNEAATAGNTPAIIVDKICNTWLGRFGAIIAIIGVVVCPITSGDTAFRSLRLVIADALHYNQKPIRNRLIIAVPIFALAYFCNSMDFSTIWKYVGIGNQTLAVVTLWAASAYLVGKGKPHWMMSLPATFLSVVCATYYLIAPNKDGGFSIAPEISYPVGLLVGFGLLALFLWKSRKIKTTL</sequence>
<feature type="transmembrane region" description="Helical" evidence="7">
    <location>
        <begin position="126"/>
        <end position="147"/>
    </location>
</feature>
<feature type="transmembrane region" description="Helical" evidence="7">
    <location>
        <begin position="159"/>
        <end position="177"/>
    </location>
</feature>
<evidence type="ECO:0000256" key="1">
    <source>
        <dbReference type="ARBA" id="ARBA00004651"/>
    </source>
</evidence>
<gene>
    <name evidence="9" type="ORF">H9863_07835</name>
</gene>
<feature type="domain" description="CstA N-terminal" evidence="8">
    <location>
        <begin position="147"/>
        <end position="292"/>
    </location>
</feature>
<dbReference type="EMBL" id="DXFT01000154">
    <property type="protein sequence ID" value="HIX04006.1"/>
    <property type="molecule type" value="Genomic_DNA"/>
</dbReference>
<evidence type="ECO:0000313" key="9">
    <source>
        <dbReference type="EMBL" id="HIX04006.1"/>
    </source>
</evidence>
<feature type="transmembrane region" description="Helical" evidence="7">
    <location>
        <begin position="271"/>
        <end position="294"/>
    </location>
</feature>
<evidence type="ECO:0000313" key="10">
    <source>
        <dbReference type="Proteomes" id="UP000824202"/>
    </source>
</evidence>
<keyword evidence="6 7" id="KW-0472">Membrane</keyword>
<feature type="transmembrane region" description="Helical" evidence="7">
    <location>
        <begin position="453"/>
        <end position="471"/>
    </location>
</feature>
<organism evidence="9 10">
    <name type="scientific">Candidatus Odoribacter faecigallinarum</name>
    <dbReference type="NCBI Taxonomy" id="2838706"/>
    <lineage>
        <taxon>Bacteria</taxon>
        <taxon>Pseudomonadati</taxon>
        <taxon>Bacteroidota</taxon>
        <taxon>Bacteroidia</taxon>
        <taxon>Bacteroidales</taxon>
        <taxon>Odoribacteraceae</taxon>
        <taxon>Odoribacter</taxon>
    </lineage>
</organism>
<keyword evidence="5 7" id="KW-1133">Transmembrane helix</keyword>
<keyword evidence="3" id="KW-1003">Cell membrane</keyword>
<name>A0A9D1V0U7_9BACT</name>
<feature type="transmembrane region" description="Helical" evidence="7">
    <location>
        <begin position="325"/>
        <end position="346"/>
    </location>
</feature>
<keyword evidence="4 7" id="KW-0812">Transmembrane</keyword>
<evidence type="ECO:0000256" key="7">
    <source>
        <dbReference type="SAM" id="Phobius"/>
    </source>
</evidence>
<feature type="transmembrane region" description="Helical" evidence="7">
    <location>
        <begin position="420"/>
        <end position="441"/>
    </location>
</feature>
<proteinExistence type="inferred from homology"/>
<dbReference type="PANTHER" id="PTHR30252">
    <property type="entry name" value="INNER MEMBRANE PEPTIDE TRANSPORTER"/>
    <property type="match status" value="1"/>
</dbReference>
<reference evidence="9" key="2">
    <citation type="submission" date="2021-04" db="EMBL/GenBank/DDBJ databases">
        <authorList>
            <person name="Gilroy R."/>
        </authorList>
    </citation>
    <scope>NUCLEOTIDE SEQUENCE</scope>
    <source>
        <strain evidence="9">23274</strain>
    </source>
</reference>
<comment type="caution">
    <text evidence="9">The sequence shown here is derived from an EMBL/GenBank/DDBJ whole genome shotgun (WGS) entry which is preliminary data.</text>
</comment>
<feature type="transmembrane region" description="Helical" evidence="7">
    <location>
        <begin position="392"/>
        <end position="413"/>
    </location>
</feature>
<reference evidence="9" key="1">
    <citation type="journal article" date="2021" name="PeerJ">
        <title>Extensive microbial diversity within the chicken gut microbiome revealed by metagenomics and culture.</title>
        <authorList>
            <person name="Gilroy R."/>
            <person name="Ravi A."/>
            <person name="Getino M."/>
            <person name="Pursley I."/>
            <person name="Horton D.L."/>
            <person name="Alikhan N.F."/>
            <person name="Baker D."/>
            <person name="Gharbi K."/>
            <person name="Hall N."/>
            <person name="Watson M."/>
            <person name="Adriaenssens E.M."/>
            <person name="Foster-Nyarko E."/>
            <person name="Jarju S."/>
            <person name="Secka A."/>
            <person name="Antonio M."/>
            <person name="Oren A."/>
            <person name="Chaudhuri R.R."/>
            <person name="La Ragione R."/>
            <person name="Hildebrand F."/>
            <person name="Pallen M.J."/>
        </authorList>
    </citation>
    <scope>NUCLEOTIDE SEQUENCE</scope>
    <source>
        <strain evidence="9">23274</strain>
    </source>
</reference>
<evidence type="ECO:0000256" key="3">
    <source>
        <dbReference type="ARBA" id="ARBA00022475"/>
    </source>
</evidence>
<dbReference type="GO" id="GO:0005886">
    <property type="term" value="C:plasma membrane"/>
    <property type="evidence" value="ECO:0007669"/>
    <property type="project" value="UniProtKB-SubCell"/>
</dbReference>
<evidence type="ECO:0000256" key="5">
    <source>
        <dbReference type="ARBA" id="ARBA00022989"/>
    </source>
</evidence>
<evidence type="ECO:0000256" key="4">
    <source>
        <dbReference type="ARBA" id="ARBA00022692"/>
    </source>
</evidence>
<dbReference type="Proteomes" id="UP000824202">
    <property type="component" value="Unassembled WGS sequence"/>
</dbReference>
<feature type="transmembrane region" description="Helical" evidence="7">
    <location>
        <begin position="233"/>
        <end position="250"/>
    </location>
</feature>
<dbReference type="GO" id="GO:0009267">
    <property type="term" value="P:cellular response to starvation"/>
    <property type="evidence" value="ECO:0007669"/>
    <property type="project" value="InterPro"/>
</dbReference>
<dbReference type="InterPro" id="IPR003706">
    <property type="entry name" value="CstA_N"/>
</dbReference>
<feature type="transmembrane region" description="Helical" evidence="7">
    <location>
        <begin position="184"/>
        <end position="205"/>
    </location>
</feature>
<accession>A0A9D1V0U7</accession>
<dbReference type="InterPro" id="IPR051605">
    <property type="entry name" value="CstA"/>
</dbReference>
<feature type="domain" description="CstA N-terminal" evidence="8">
    <location>
        <begin position="3"/>
        <end position="138"/>
    </location>
</feature>
<dbReference type="AlphaFoldDB" id="A0A9D1V0U7"/>
<comment type="similarity">
    <text evidence="2">Belongs to the peptide transporter carbon starvation (CstA) (TC 2.A.114) family.</text>
</comment>
<feature type="domain" description="CstA N-terminal" evidence="8">
    <location>
        <begin position="318"/>
        <end position="433"/>
    </location>
</feature>
<dbReference type="Pfam" id="PF02554">
    <property type="entry name" value="CstA"/>
    <property type="match status" value="3"/>
</dbReference>
<protein>
    <submittedName>
        <fullName evidence="9">Carbon starvation protein A</fullName>
    </submittedName>
</protein>
<comment type="subcellular location">
    <subcellularLocation>
        <location evidence="1">Cell membrane</location>
        <topology evidence="1">Multi-pass membrane protein</topology>
    </subcellularLocation>
</comment>
<evidence type="ECO:0000259" key="8">
    <source>
        <dbReference type="Pfam" id="PF02554"/>
    </source>
</evidence>